<organism evidence="2 3">
    <name type="scientific">Simiduia curdlanivorans</name>
    <dbReference type="NCBI Taxonomy" id="1492769"/>
    <lineage>
        <taxon>Bacteria</taxon>
        <taxon>Pseudomonadati</taxon>
        <taxon>Pseudomonadota</taxon>
        <taxon>Gammaproteobacteria</taxon>
        <taxon>Cellvibrionales</taxon>
        <taxon>Cellvibrionaceae</taxon>
        <taxon>Simiduia</taxon>
    </lineage>
</organism>
<dbReference type="Proteomes" id="UP001595840">
    <property type="component" value="Unassembled WGS sequence"/>
</dbReference>
<evidence type="ECO:0000256" key="1">
    <source>
        <dbReference type="SAM" id="SignalP"/>
    </source>
</evidence>
<feature type="chain" id="PRO_5046438458" description="Type IV pilus biogenesis protein PilP" evidence="1">
    <location>
        <begin position="19"/>
        <end position="164"/>
    </location>
</feature>
<feature type="signal peptide" evidence="1">
    <location>
        <begin position="1"/>
        <end position="18"/>
    </location>
</feature>
<evidence type="ECO:0000313" key="3">
    <source>
        <dbReference type="Proteomes" id="UP001595840"/>
    </source>
</evidence>
<proteinExistence type="predicted"/>
<accession>A0ABV8V634</accession>
<name>A0ABV8V634_9GAMM</name>
<evidence type="ECO:0008006" key="4">
    <source>
        <dbReference type="Google" id="ProtNLM"/>
    </source>
</evidence>
<reference evidence="3" key="1">
    <citation type="journal article" date="2019" name="Int. J. Syst. Evol. Microbiol.">
        <title>The Global Catalogue of Microorganisms (GCM) 10K type strain sequencing project: providing services to taxonomists for standard genome sequencing and annotation.</title>
        <authorList>
            <consortium name="The Broad Institute Genomics Platform"/>
            <consortium name="The Broad Institute Genome Sequencing Center for Infectious Disease"/>
            <person name="Wu L."/>
            <person name="Ma J."/>
        </authorList>
    </citation>
    <scope>NUCLEOTIDE SEQUENCE [LARGE SCALE GENOMIC DNA]</scope>
    <source>
        <strain evidence="3">CECT 8570</strain>
    </source>
</reference>
<dbReference type="EMBL" id="JBHSCX010000020">
    <property type="protein sequence ID" value="MFC4363322.1"/>
    <property type="molecule type" value="Genomic_DNA"/>
</dbReference>
<evidence type="ECO:0000313" key="2">
    <source>
        <dbReference type="EMBL" id="MFC4363322.1"/>
    </source>
</evidence>
<dbReference type="RefSeq" id="WP_290261043.1">
    <property type="nucleotide sequence ID" value="NZ_JAUFQG010000004.1"/>
</dbReference>
<sequence>MRLIVGLVSVLSMTGVYADCASELDDAERLSCFDRLAQCQRLGQADQRLACYKQGGPTQAATSDTPAPASDIASAVEAAFPAPRARDTVEEETPEIHSSIVALQKDARGYFYLTLANGHVWREKENVRNRYKEGDLIVISKGALNSNQLRIVDKGRMVRVERYK</sequence>
<keyword evidence="3" id="KW-1185">Reference proteome</keyword>
<comment type="caution">
    <text evidence="2">The sequence shown here is derived from an EMBL/GenBank/DDBJ whole genome shotgun (WGS) entry which is preliminary data.</text>
</comment>
<keyword evidence="1" id="KW-0732">Signal</keyword>
<protein>
    <recommendedName>
        <fullName evidence="4">Type IV pilus biogenesis protein PilP</fullName>
    </recommendedName>
</protein>
<gene>
    <name evidence="2" type="ORF">ACFOX3_13485</name>
</gene>